<proteinExistence type="predicted"/>
<name>A0ABX5YV60_9PLAN</name>
<dbReference type="EMBL" id="CP042910">
    <property type="protein sequence ID" value="QEG19497.1"/>
    <property type="molecule type" value="Genomic_DNA"/>
</dbReference>
<keyword evidence="2" id="KW-1185">Reference proteome</keyword>
<evidence type="ECO:0000313" key="1">
    <source>
        <dbReference type="EMBL" id="QEG19497.1"/>
    </source>
</evidence>
<dbReference type="RefSeq" id="WP_002644618.1">
    <property type="nucleotide sequence ID" value="NZ_CP042910.1"/>
</dbReference>
<accession>A0ABX5YV60</accession>
<evidence type="ECO:0000313" key="2">
    <source>
        <dbReference type="Proteomes" id="UP000322887"/>
    </source>
</evidence>
<dbReference type="Proteomes" id="UP000322887">
    <property type="component" value="Chromosome"/>
</dbReference>
<reference evidence="1 2" key="1">
    <citation type="submission" date="2019-08" db="EMBL/GenBank/DDBJ databases">
        <title>Deep-cultivation of Planctomycetes and their phenomic and genomic characterization uncovers novel biology.</title>
        <authorList>
            <person name="Wiegand S."/>
            <person name="Jogler M."/>
            <person name="Boedeker C."/>
            <person name="Pinto D."/>
            <person name="Vollmers J."/>
            <person name="Rivas-Marin E."/>
            <person name="Kohn T."/>
            <person name="Peeters S.H."/>
            <person name="Heuer A."/>
            <person name="Rast P."/>
            <person name="Oberbeckmann S."/>
            <person name="Bunk B."/>
            <person name="Jeske O."/>
            <person name="Meyerdierks A."/>
            <person name="Storesund J.E."/>
            <person name="Kallscheuer N."/>
            <person name="Luecker S."/>
            <person name="Lage O.M."/>
            <person name="Pohl T."/>
            <person name="Merkel B.J."/>
            <person name="Hornburger P."/>
            <person name="Mueller R.-W."/>
            <person name="Bruemmer F."/>
            <person name="Labrenz M."/>
            <person name="Spormann A.M."/>
            <person name="Op den Camp H."/>
            <person name="Overmann J."/>
            <person name="Amann R."/>
            <person name="Jetten M.S.M."/>
            <person name="Mascher T."/>
            <person name="Medema M.H."/>
            <person name="Devos D.P."/>
            <person name="Kaster A.-K."/>
            <person name="Ovreas L."/>
            <person name="Rohde M."/>
            <person name="Galperin M.Y."/>
            <person name="Jogler C."/>
        </authorList>
    </citation>
    <scope>NUCLEOTIDE SEQUENCE [LARGE SCALE GENOMIC DNA]</scope>
    <source>
        <strain evidence="1 2">DSM 8797</strain>
    </source>
</reference>
<gene>
    <name evidence="1" type="ORF">GmarT_53970</name>
</gene>
<dbReference type="GeneID" id="98649826"/>
<organism evidence="1 2">
    <name type="scientific">Gimesia maris</name>
    <dbReference type="NCBI Taxonomy" id="122"/>
    <lineage>
        <taxon>Bacteria</taxon>
        <taxon>Pseudomonadati</taxon>
        <taxon>Planctomycetota</taxon>
        <taxon>Planctomycetia</taxon>
        <taxon>Planctomycetales</taxon>
        <taxon>Planctomycetaceae</taxon>
        <taxon>Gimesia</taxon>
    </lineage>
</organism>
<sequence>MGYWLCAENDIEDLTVNSWRWGATVPLIQESNILEPDVEIFGDRMVFAKMDSCLKLADWFENNFLKDLDEGSRIGLDGKTTSERDDGTFHRDDLAKNYSADRDWLLQFVQFLRECGGFNTLG</sequence>
<protein>
    <submittedName>
        <fullName evidence="1">Uncharacterized protein</fullName>
    </submittedName>
</protein>